<reference evidence="3" key="2">
    <citation type="submission" date="2014-06" db="EMBL/GenBank/DDBJ databases">
        <authorList>
            <person name="Genoscope - CEA"/>
        </authorList>
    </citation>
    <scope>NUCLEOTIDE SEQUENCE</scope>
</reference>
<dbReference type="GO" id="GO:0009451">
    <property type="term" value="P:RNA modification"/>
    <property type="evidence" value="ECO:0007669"/>
    <property type="project" value="InterPro"/>
</dbReference>
<keyword evidence="1" id="KW-0677">Repeat</keyword>
<accession>A0A078JPR7</accession>
<dbReference type="PANTHER" id="PTHR47926">
    <property type="entry name" value="PENTATRICOPEPTIDE REPEAT-CONTAINING PROTEIN"/>
    <property type="match status" value="1"/>
</dbReference>
<name>A0A078JPR7_BRANA</name>
<dbReference type="Proteomes" id="UP001295469">
    <property type="component" value="Chromosome C08"/>
</dbReference>
<reference evidence="2" key="3">
    <citation type="submission" date="2021-01" db="EMBL/GenBank/DDBJ databases">
        <authorList>
            <consortium name="Genoscope - CEA"/>
            <person name="William W."/>
        </authorList>
    </citation>
    <scope>NUCLEOTIDE SEQUENCE</scope>
</reference>
<dbReference type="EMBL" id="LK037342">
    <property type="protein sequence ID" value="CDY68440.1"/>
    <property type="molecule type" value="Genomic_DNA"/>
</dbReference>
<dbReference type="Pfam" id="PF01535">
    <property type="entry name" value="PPR"/>
    <property type="match status" value="2"/>
</dbReference>
<dbReference type="STRING" id="3708.A0A078JPR7"/>
<reference evidence="3 4" key="1">
    <citation type="journal article" date="2014" name="Science">
        <title>Plant genetics. Early allopolyploid evolution in the post-Neolithic Brassica napus oilseed genome.</title>
        <authorList>
            <person name="Chalhoub B."/>
            <person name="Denoeud F."/>
            <person name="Liu S."/>
            <person name="Parkin I.A."/>
            <person name="Tang H."/>
            <person name="Wang X."/>
            <person name="Chiquet J."/>
            <person name="Belcram H."/>
            <person name="Tong C."/>
            <person name="Samans B."/>
            <person name="Correa M."/>
            <person name="Da Silva C."/>
            <person name="Just J."/>
            <person name="Falentin C."/>
            <person name="Koh C.S."/>
            <person name="Le Clainche I."/>
            <person name="Bernard M."/>
            <person name="Bento P."/>
            <person name="Noel B."/>
            <person name="Labadie K."/>
            <person name="Alberti A."/>
            <person name="Charles M."/>
            <person name="Arnaud D."/>
            <person name="Guo H."/>
            <person name="Daviaud C."/>
            <person name="Alamery S."/>
            <person name="Jabbari K."/>
            <person name="Zhao M."/>
            <person name="Edger P.P."/>
            <person name="Chelaifa H."/>
            <person name="Tack D."/>
            <person name="Lassalle G."/>
            <person name="Mestiri I."/>
            <person name="Schnel N."/>
            <person name="Le Paslier M.C."/>
            <person name="Fan G."/>
            <person name="Renault V."/>
            <person name="Bayer P.E."/>
            <person name="Golicz A.A."/>
            <person name="Manoli S."/>
            <person name="Lee T.H."/>
            <person name="Thi V.H."/>
            <person name="Chalabi S."/>
            <person name="Hu Q."/>
            <person name="Fan C."/>
            <person name="Tollenaere R."/>
            <person name="Lu Y."/>
            <person name="Battail C."/>
            <person name="Shen J."/>
            <person name="Sidebottom C.H."/>
            <person name="Wang X."/>
            <person name="Canaguier A."/>
            <person name="Chauveau A."/>
            <person name="Berard A."/>
            <person name="Deniot G."/>
            <person name="Guan M."/>
            <person name="Liu Z."/>
            <person name="Sun F."/>
            <person name="Lim Y.P."/>
            <person name="Lyons E."/>
            <person name="Town C.D."/>
            <person name="Bancroft I."/>
            <person name="Wang X."/>
            <person name="Meng J."/>
            <person name="Ma J."/>
            <person name="Pires J.C."/>
            <person name="King G.J."/>
            <person name="Brunel D."/>
            <person name="Delourme R."/>
            <person name="Renard M."/>
            <person name="Aury J.M."/>
            <person name="Adams K.L."/>
            <person name="Batley J."/>
            <person name="Snowdon R.J."/>
            <person name="Tost J."/>
            <person name="Edwards D."/>
            <person name="Zhou Y."/>
            <person name="Hua W."/>
            <person name="Sharpe A.G."/>
            <person name="Paterson A.H."/>
            <person name="Guan C."/>
            <person name="Wincker P."/>
        </authorList>
    </citation>
    <scope>NUCLEOTIDE SEQUENCE [LARGE SCALE GENOMIC DNA]</scope>
    <source>
        <strain evidence="4">cv. Darmor-bzh</strain>
    </source>
</reference>
<sequence length="104" mass="11430">MVSCDAIKPNEITILSIFPAVWSFGDLRMCGSVHGYVEKTGFVPCDIRVTNSLIDAYAKCGCIRSALKFFTEVSNERKNLVSWTTMISAFAMHGMGKEAINLSS</sequence>
<evidence type="ECO:0000313" key="4">
    <source>
        <dbReference type="Proteomes" id="UP000028999"/>
    </source>
</evidence>
<gene>
    <name evidence="3" type="primary">BnaCnng59020D</name>
    <name evidence="2" type="ORF">DARMORV10_C08P12270.1</name>
    <name evidence="3" type="ORF">GSBRNA2T00074224001</name>
</gene>
<dbReference type="EMBL" id="HG994372">
    <property type="protein sequence ID" value="CAF2107824.1"/>
    <property type="molecule type" value="Genomic_DNA"/>
</dbReference>
<dbReference type="Gramene" id="CDY68440">
    <property type="protein sequence ID" value="CDY68440"/>
    <property type="gene ID" value="GSBRNA2T00074224001"/>
</dbReference>
<evidence type="ECO:0000313" key="3">
    <source>
        <dbReference type="EMBL" id="CDY68440.1"/>
    </source>
</evidence>
<dbReference type="SMR" id="A0A078JPR7"/>
<evidence type="ECO:0000256" key="1">
    <source>
        <dbReference type="ARBA" id="ARBA00022737"/>
    </source>
</evidence>
<protein>
    <submittedName>
        <fullName evidence="2">(rape) hypothetical protein</fullName>
    </submittedName>
    <submittedName>
        <fullName evidence="3">BnaCnng59020D protein</fullName>
    </submittedName>
</protein>
<dbReference type="AlphaFoldDB" id="A0A078JPR7"/>
<dbReference type="GO" id="GO:0003723">
    <property type="term" value="F:RNA binding"/>
    <property type="evidence" value="ECO:0007669"/>
    <property type="project" value="InterPro"/>
</dbReference>
<dbReference type="InterPro" id="IPR002885">
    <property type="entry name" value="PPR_rpt"/>
</dbReference>
<dbReference type="InterPro" id="IPR011990">
    <property type="entry name" value="TPR-like_helical_dom_sf"/>
</dbReference>
<dbReference type="NCBIfam" id="TIGR00756">
    <property type="entry name" value="PPR"/>
    <property type="match status" value="1"/>
</dbReference>
<proteinExistence type="predicted"/>
<dbReference type="OMA" id="MGKEAIN"/>
<keyword evidence="4" id="KW-1185">Reference proteome</keyword>
<evidence type="ECO:0000313" key="2">
    <source>
        <dbReference type="EMBL" id="CAF2107824.1"/>
    </source>
</evidence>
<dbReference type="Gene3D" id="1.25.40.10">
    <property type="entry name" value="Tetratricopeptide repeat domain"/>
    <property type="match status" value="1"/>
</dbReference>
<dbReference type="Proteomes" id="UP000028999">
    <property type="component" value="Unassembled WGS sequence"/>
</dbReference>
<dbReference type="PANTHER" id="PTHR47926:SF460">
    <property type="entry name" value="OS01G0815900 PROTEIN"/>
    <property type="match status" value="1"/>
</dbReference>
<dbReference type="InterPro" id="IPR046960">
    <property type="entry name" value="PPR_At4g14850-like_plant"/>
</dbReference>
<dbReference type="PaxDb" id="3708-A0A078JPR7"/>
<organism evidence="3 4">
    <name type="scientific">Brassica napus</name>
    <name type="common">Rape</name>
    <dbReference type="NCBI Taxonomy" id="3708"/>
    <lineage>
        <taxon>Eukaryota</taxon>
        <taxon>Viridiplantae</taxon>
        <taxon>Streptophyta</taxon>
        <taxon>Embryophyta</taxon>
        <taxon>Tracheophyta</taxon>
        <taxon>Spermatophyta</taxon>
        <taxon>Magnoliopsida</taxon>
        <taxon>eudicotyledons</taxon>
        <taxon>Gunneridae</taxon>
        <taxon>Pentapetalae</taxon>
        <taxon>rosids</taxon>
        <taxon>malvids</taxon>
        <taxon>Brassicales</taxon>
        <taxon>Brassicaceae</taxon>
        <taxon>Brassiceae</taxon>
        <taxon>Brassica</taxon>
    </lineage>
</organism>